<keyword evidence="2" id="KW-1185">Reference proteome</keyword>
<dbReference type="Proteomes" id="UP001589575">
    <property type="component" value="Unassembled WGS sequence"/>
</dbReference>
<accession>A0ABV5G1M0</accession>
<gene>
    <name evidence="1" type="ORF">ACFFX0_17110</name>
</gene>
<name>A0ABV5G1M0_9MICC</name>
<evidence type="ECO:0000313" key="1">
    <source>
        <dbReference type="EMBL" id="MFB9072826.1"/>
    </source>
</evidence>
<reference evidence="1 2" key="1">
    <citation type="submission" date="2024-09" db="EMBL/GenBank/DDBJ databases">
        <authorList>
            <person name="Sun Q."/>
            <person name="Mori K."/>
        </authorList>
    </citation>
    <scope>NUCLEOTIDE SEQUENCE [LARGE SCALE GENOMIC DNA]</scope>
    <source>
        <strain evidence="1 2">CCM 7609</strain>
    </source>
</reference>
<protein>
    <submittedName>
        <fullName evidence="1">Uncharacterized protein</fullName>
    </submittedName>
</protein>
<proteinExistence type="predicted"/>
<comment type="caution">
    <text evidence="1">The sequence shown here is derived from an EMBL/GenBank/DDBJ whole genome shotgun (WGS) entry which is preliminary data.</text>
</comment>
<dbReference type="EMBL" id="JBHMFI010000001">
    <property type="protein sequence ID" value="MFB9072826.1"/>
    <property type="molecule type" value="Genomic_DNA"/>
</dbReference>
<evidence type="ECO:0000313" key="2">
    <source>
        <dbReference type="Proteomes" id="UP001589575"/>
    </source>
</evidence>
<sequence length="102" mass="11242">MSRISWITGVSDPAIGEEHVDGTSRFTCNRCASRIGAAPSQISTREVDPVGPTIGLPVGRRLLRNCRDACRVRGLRFLGGDDRFRGVEPGAPWLVYVRRSFL</sequence>
<organism evidence="1 2">
    <name type="scientific">Citricoccus parietis</name>
    <dbReference type="NCBI Taxonomy" id="592307"/>
    <lineage>
        <taxon>Bacteria</taxon>
        <taxon>Bacillati</taxon>
        <taxon>Actinomycetota</taxon>
        <taxon>Actinomycetes</taxon>
        <taxon>Micrococcales</taxon>
        <taxon>Micrococcaceae</taxon>
        <taxon>Citricoccus</taxon>
    </lineage>
</organism>